<dbReference type="FunFam" id="3.30.70.270:FF:000001">
    <property type="entry name" value="Diguanylate cyclase domain protein"/>
    <property type="match status" value="1"/>
</dbReference>
<dbReference type="AlphaFoldDB" id="A0A8I2HEJ1"/>
<dbReference type="NCBIfam" id="TIGR00229">
    <property type="entry name" value="sensory_box"/>
    <property type="match status" value="2"/>
</dbReference>
<keyword evidence="11" id="KW-1185">Reference proteome</keyword>
<accession>A0A8I2HEJ1</accession>
<dbReference type="InterPro" id="IPR001633">
    <property type="entry name" value="EAL_dom"/>
</dbReference>
<keyword evidence="2" id="KW-0472">Membrane</keyword>
<dbReference type="InterPro" id="IPR000014">
    <property type="entry name" value="PAS"/>
</dbReference>
<feature type="domain" description="GGDEF" evidence="7">
    <location>
        <begin position="466"/>
        <end position="599"/>
    </location>
</feature>
<dbReference type="RefSeq" id="WP_193522577.1">
    <property type="nucleotide sequence ID" value="NZ_CBCSDF010000025.1"/>
</dbReference>
<dbReference type="CDD" id="cd01948">
    <property type="entry name" value="EAL"/>
    <property type="match status" value="1"/>
</dbReference>
<evidence type="ECO:0000313" key="11">
    <source>
        <dbReference type="Proteomes" id="UP001304419"/>
    </source>
</evidence>
<evidence type="ECO:0000259" key="4">
    <source>
        <dbReference type="PROSITE" id="PS50112"/>
    </source>
</evidence>
<dbReference type="InterPro" id="IPR000700">
    <property type="entry name" value="PAS-assoc_C"/>
</dbReference>
<evidence type="ECO:0000313" key="9">
    <source>
        <dbReference type="EMBL" id="WOX30445.1"/>
    </source>
</evidence>
<dbReference type="Gene3D" id="3.30.450.20">
    <property type="entry name" value="PAS domain"/>
    <property type="match status" value="3"/>
</dbReference>
<dbReference type="InterPro" id="IPR013656">
    <property type="entry name" value="PAS_4"/>
</dbReference>
<evidence type="ECO:0000259" key="6">
    <source>
        <dbReference type="PROSITE" id="PS50883"/>
    </source>
</evidence>
<feature type="domain" description="EAL" evidence="6">
    <location>
        <begin position="608"/>
        <end position="863"/>
    </location>
</feature>
<evidence type="ECO:0000313" key="8">
    <source>
        <dbReference type="EMBL" id="NLR24090.1"/>
    </source>
</evidence>
<feature type="domain" description="PAC" evidence="5">
    <location>
        <begin position="382"/>
        <end position="434"/>
    </location>
</feature>
<evidence type="ECO:0000259" key="7">
    <source>
        <dbReference type="PROSITE" id="PS50887"/>
    </source>
</evidence>
<dbReference type="InterPro" id="IPR000160">
    <property type="entry name" value="GGDEF_dom"/>
</dbReference>
<dbReference type="PROSITE" id="PS50112">
    <property type="entry name" value="PAS"/>
    <property type="match status" value="1"/>
</dbReference>
<feature type="chain" id="PRO_5034689022" evidence="3">
    <location>
        <begin position="19"/>
        <end position="870"/>
    </location>
</feature>
<feature type="signal peptide" evidence="3">
    <location>
        <begin position="1"/>
        <end position="18"/>
    </location>
</feature>
<dbReference type="CDD" id="cd00130">
    <property type="entry name" value="PAS"/>
    <property type="match status" value="2"/>
</dbReference>
<proteinExistence type="predicted"/>
<dbReference type="InterPro" id="IPR052155">
    <property type="entry name" value="Biofilm_reg_signaling"/>
</dbReference>
<dbReference type="SUPFAM" id="SSF55785">
    <property type="entry name" value="PYP-like sensor domain (PAS domain)"/>
    <property type="match status" value="3"/>
</dbReference>
<dbReference type="PANTHER" id="PTHR44757">
    <property type="entry name" value="DIGUANYLATE CYCLASE DGCP"/>
    <property type="match status" value="1"/>
</dbReference>
<reference evidence="8" key="1">
    <citation type="submission" date="2019-10" db="EMBL/GenBank/DDBJ databases">
        <authorList>
            <person name="Paulsen S."/>
        </authorList>
    </citation>
    <scope>NUCLEOTIDE SEQUENCE</scope>
    <source>
        <strain evidence="8">LMG 19692</strain>
    </source>
</reference>
<dbReference type="Pfam" id="PF00563">
    <property type="entry name" value="EAL"/>
    <property type="match status" value="1"/>
</dbReference>
<reference evidence="9 11" key="2">
    <citation type="submission" date="2023-10" db="EMBL/GenBank/DDBJ databases">
        <title>To unveil natural product biosynthetic capacity in Pseudoalteromonas.</title>
        <authorList>
            <person name="Wang J."/>
        </authorList>
    </citation>
    <scope>NUCLEOTIDE SEQUENCE [LARGE SCALE GENOMIC DNA]</scope>
    <source>
        <strain evidence="9 11">DSM 15914</strain>
    </source>
</reference>
<evidence type="ECO:0000256" key="1">
    <source>
        <dbReference type="ARBA" id="ARBA00001946"/>
    </source>
</evidence>
<evidence type="ECO:0000313" key="10">
    <source>
        <dbReference type="Proteomes" id="UP000646877"/>
    </source>
</evidence>
<dbReference type="Pfam" id="PF08448">
    <property type="entry name" value="PAS_4"/>
    <property type="match status" value="1"/>
</dbReference>
<evidence type="ECO:0000259" key="5">
    <source>
        <dbReference type="PROSITE" id="PS50113"/>
    </source>
</evidence>
<dbReference type="InterPro" id="IPR029787">
    <property type="entry name" value="Nucleotide_cyclase"/>
</dbReference>
<keyword evidence="2" id="KW-0812">Transmembrane</keyword>
<feature type="domain" description="PAS" evidence="4">
    <location>
        <begin position="308"/>
        <end position="355"/>
    </location>
</feature>
<dbReference type="SMART" id="SM00267">
    <property type="entry name" value="GGDEF"/>
    <property type="match status" value="1"/>
</dbReference>
<sequence>MSKLLGGLLLLFCISAPANELPYYTFSNHSAVMLIIEPTSGKILDANKAAAAFYGYSEAVLESKVIQDINLFTAEQVANERQAALNEGRNYFIFQHQTADGSVKTVSVHSTPFEDSDGKPRLLSIIQDMSEQRKLQQDLWHYQANLEQQVMLQTEKIKQANMVQVILLTAVIAVLILSMAVLMTVLVRLRRSNQRAQDQGAKLSAIFDGIKAYLVFTDETHHIEAANGSVLKDFDSLESLKSKSIYTLFDVLDSEKLLTEGTLECQLDARFGYRNVRVSCAPVVSETQAKLGFIYVIQDITEELENEREQRLASTVFATTTEGVLVSDKHNQIQMVNRAFSEITGFGMDEVIGETPAILNSGRHDERFFNALYDDLVNKGHWEGEIWNKRKNGEIYPSWLQVSAVFNEAREIDMYVALFSDITSRKRNEQLMWQQANFDSLTGLANRHHYHVKFDLALKRAAQLEERFAICFIDLDRFKAVNDTLGHHIGDLLLKEAANRINECVRSSDTVARLGGDEFALLLQDISSISDLELVATKILRALANPFHLEGHEAYVSGSMGITLYPDDGTDRKILLRNADSAMYKAKEHGRDCFQFYTSAMHQHAKARSVLESALHKALSNRELSLVYQPIFSQLGRGDLVGCEVLLRWKSELLGHVSPEQFIPVCEELGLILPIGEWVLYHACSQVKAWQDNYGRPLFIAVNVSSIQFKRQDMVELVRKVLRDTKLEAKYLTLEITESVLVENSDKILSQLKALREMGVELAIDDFGTGYSSLSYLKRFPLSKLKIDRTFIRDLPEDEEDKALVSAIILMAHKLNLRVIAEGVETPAQCMFLKNLLCDMTQGYFHSKPVAQQEFEANVLTMQYHKQSHS</sequence>
<dbReference type="Gene3D" id="3.20.20.450">
    <property type="entry name" value="EAL domain"/>
    <property type="match status" value="1"/>
</dbReference>
<dbReference type="NCBIfam" id="TIGR00254">
    <property type="entry name" value="GGDEF"/>
    <property type="match status" value="1"/>
</dbReference>
<dbReference type="SUPFAM" id="SSF55073">
    <property type="entry name" value="Nucleotide cyclase"/>
    <property type="match status" value="1"/>
</dbReference>
<keyword evidence="3" id="KW-0732">Signal</keyword>
<dbReference type="SUPFAM" id="SSF141868">
    <property type="entry name" value="EAL domain-like"/>
    <property type="match status" value="1"/>
</dbReference>
<dbReference type="Pfam" id="PF00990">
    <property type="entry name" value="GGDEF"/>
    <property type="match status" value="1"/>
</dbReference>
<feature type="transmembrane region" description="Helical" evidence="2">
    <location>
        <begin position="165"/>
        <end position="187"/>
    </location>
</feature>
<dbReference type="InterPro" id="IPR035965">
    <property type="entry name" value="PAS-like_dom_sf"/>
</dbReference>
<organism evidence="8 10">
    <name type="scientific">Pseudoalteromonas maricaloris</name>
    <dbReference type="NCBI Taxonomy" id="184924"/>
    <lineage>
        <taxon>Bacteria</taxon>
        <taxon>Pseudomonadati</taxon>
        <taxon>Pseudomonadota</taxon>
        <taxon>Gammaproteobacteria</taxon>
        <taxon>Alteromonadales</taxon>
        <taxon>Pseudoalteromonadaceae</taxon>
        <taxon>Pseudoalteromonas</taxon>
    </lineage>
</organism>
<gene>
    <name evidence="8" type="ORF">F9Y85_22815</name>
    <name evidence="9" type="ORF">R5H13_00465</name>
</gene>
<dbReference type="InterPro" id="IPR035919">
    <property type="entry name" value="EAL_sf"/>
</dbReference>
<dbReference type="CDD" id="cd01949">
    <property type="entry name" value="GGDEF"/>
    <property type="match status" value="1"/>
</dbReference>
<dbReference type="Proteomes" id="UP000646877">
    <property type="component" value="Unassembled WGS sequence"/>
</dbReference>
<dbReference type="PROSITE" id="PS50883">
    <property type="entry name" value="EAL"/>
    <property type="match status" value="1"/>
</dbReference>
<keyword evidence="2" id="KW-1133">Transmembrane helix</keyword>
<dbReference type="Gene3D" id="3.30.70.270">
    <property type="match status" value="1"/>
</dbReference>
<dbReference type="GO" id="GO:0003824">
    <property type="term" value="F:catalytic activity"/>
    <property type="evidence" value="ECO:0007669"/>
    <property type="project" value="UniProtKB-ARBA"/>
</dbReference>
<dbReference type="SMART" id="SM00052">
    <property type="entry name" value="EAL"/>
    <property type="match status" value="1"/>
</dbReference>
<feature type="domain" description="PAC" evidence="5">
    <location>
        <begin position="87"/>
        <end position="141"/>
    </location>
</feature>
<dbReference type="PROSITE" id="PS50887">
    <property type="entry name" value="GGDEF"/>
    <property type="match status" value="1"/>
</dbReference>
<evidence type="ECO:0000256" key="3">
    <source>
        <dbReference type="SAM" id="SignalP"/>
    </source>
</evidence>
<dbReference type="PROSITE" id="PS50113">
    <property type="entry name" value="PAC"/>
    <property type="match status" value="2"/>
</dbReference>
<dbReference type="SMART" id="SM00086">
    <property type="entry name" value="PAC"/>
    <property type="match status" value="3"/>
</dbReference>
<dbReference type="Proteomes" id="UP001304419">
    <property type="component" value="Chromosome 1"/>
</dbReference>
<dbReference type="PANTHER" id="PTHR44757:SF2">
    <property type="entry name" value="BIOFILM ARCHITECTURE MAINTENANCE PROTEIN MBAA"/>
    <property type="match status" value="1"/>
</dbReference>
<dbReference type="EMBL" id="CP137578">
    <property type="protein sequence ID" value="WOX30445.1"/>
    <property type="molecule type" value="Genomic_DNA"/>
</dbReference>
<dbReference type="InterPro" id="IPR043128">
    <property type="entry name" value="Rev_trsase/Diguanyl_cyclase"/>
</dbReference>
<dbReference type="InterPro" id="IPR001610">
    <property type="entry name" value="PAC"/>
</dbReference>
<name>A0A8I2HEJ1_9GAMM</name>
<comment type="cofactor">
    <cofactor evidence="1">
        <name>Mg(2+)</name>
        <dbReference type="ChEBI" id="CHEBI:18420"/>
    </cofactor>
</comment>
<evidence type="ECO:0000256" key="2">
    <source>
        <dbReference type="SAM" id="Phobius"/>
    </source>
</evidence>
<dbReference type="Pfam" id="PF13426">
    <property type="entry name" value="PAS_9"/>
    <property type="match status" value="2"/>
</dbReference>
<protein>
    <submittedName>
        <fullName evidence="8">EAL domain-containing protein</fullName>
    </submittedName>
</protein>
<dbReference type="SMART" id="SM00091">
    <property type="entry name" value="PAS"/>
    <property type="match status" value="3"/>
</dbReference>
<dbReference type="EMBL" id="WEIA01000023">
    <property type="protein sequence ID" value="NLR24090.1"/>
    <property type="molecule type" value="Genomic_DNA"/>
</dbReference>